<reference evidence="2 3" key="1">
    <citation type="submission" date="2024-02" db="EMBL/GenBank/DDBJ databases">
        <title>High-quality chromosome-scale genome assembly of Pensacola bahiagrass (Paspalum notatum Flugge var. saurae).</title>
        <authorList>
            <person name="Vega J.M."/>
            <person name="Podio M."/>
            <person name="Orjuela J."/>
            <person name="Siena L.A."/>
            <person name="Pessino S.C."/>
            <person name="Combes M.C."/>
            <person name="Mariac C."/>
            <person name="Albertini E."/>
            <person name="Pupilli F."/>
            <person name="Ortiz J.P.A."/>
            <person name="Leblanc O."/>
        </authorList>
    </citation>
    <scope>NUCLEOTIDE SEQUENCE [LARGE SCALE GENOMIC DNA]</scope>
    <source>
        <strain evidence="2">R1</strain>
        <tissue evidence="2">Leaf</tissue>
    </source>
</reference>
<evidence type="ECO:0000313" key="2">
    <source>
        <dbReference type="EMBL" id="WVZ92110.1"/>
    </source>
</evidence>
<evidence type="ECO:0000256" key="1">
    <source>
        <dbReference type="SAM" id="MobiDB-lite"/>
    </source>
</evidence>
<keyword evidence="3" id="KW-1185">Reference proteome</keyword>
<feature type="region of interest" description="Disordered" evidence="1">
    <location>
        <begin position="1"/>
        <end position="23"/>
    </location>
</feature>
<gene>
    <name evidence="2" type="ORF">U9M48_038199</name>
</gene>
<sequence length="166" mass="18037">MDRSKHEPEHRGLDVLHRDGRRRGSTKQALSNLSELLKLKITIRENYLLQILVHCKELKTLALQLRTVVSAQTKIEANVSSDILLAHISFSRSSAYRSAAASRCCIMSIESPCSSHSGNSSVYMNPSIALNVAGSMSCSVMDDVASAVEPKSPALNTGERAATIAR</sequence>
<name>A0AAQ3XBE8_PASNO</name>
<protein>
    <submittedName>
        <fullName evidence="2">Uncharacterized protein</fullName>
    </submittedName>
</protein>
<proteinExistence type="predicted"/>
<dbReference type="Proteomes" id="UP001341281">
    <property type="component" value="Chromosome 09"/>
</dbReference>
<dbReference type="EMBL" id="CP144753">
    <property type="protein sequence ID" value="WVZ92110.1"/>
    <property type="molecule type" value="Genomic_DNA"/>
</dbReference>
<accession>A0AAQ3XBE8</accession>
<dbReference type="AlphaFoldDB" id="A0AAQ3XBE8"/>
<organism evidence="2 3">
    <name type="scientific">Paspalum notatum var. saurae</name>
    <dbReference type="NCBI Taxonomy" id="547442"/>
    <lineage>
        <taxon>Eukaryota</taxon>
        <taxon>Viridiplantae</taxon>
        <taxon>Streptophyta</taxon>
        <taxon>Embryophyta</taxon>
        <taxon>Tracheophyta</taxon>
        <taxon>Spermatophyta</taxon>
        <taxon>Magnoliopsida</taxon>
        <taxon>Liliopsida</taxon>
        <taxon>Poales</taxon>
        <taxon>Poaceae</taxon>
        <taxon>PACMAD clade</taxon>
        <taxon>Panicoideae</taxon>
        <taxon>Andropogonodae</taxon>
        <taxon>Paspaleae</taxon>
        <taxon>Paspalinae</taxon>
        <taxon>Paspalum</taxon>
    </lineage>
</organism>
<feature type="compositionally biased region" description="Basic and acidic residues" evidence="1">
    <location>
        <begin position="1"/>
        <end position="18"/>
    </location>
</feature>
<evidence type="ECO:0000313" key="3">
    <source>
        <dbReference type="Proteomes" id="UP001341281"/>
    </source>
</evidence>